<feature type="compositionally biased region" description="Basic and acidic residues" evidence="8">
    <location>
        <begin position="91"/>
        <end position="121"/>
    </location>
</feature>
<evidence type="ECO:0000256" key="7">
    <source>
        <dbReference type="ARBA" id="ARBA00022859"/>
    </source>
</evidence>
<evidence type="ECO:0000256" key="1">
    <source>
        <dbReference type="ARBA" id="ARBA00004496"/>
    </source>
</evidence>
<dbReference type="RefSeq" id="XP_026022665.1">
    <property type="nucleotide sequence ID" value="XM_026166880.1"/>
</dbReference>
<protein>
    <recommendedName>
        <fullName evidence="9">RZ-type domain-containing protein</fullName>
    </recommendedName>
</protein>
<evidence type="ECO:0000256" key="4">
    <source>
        <dbReference type="ARBA" id="ARBA00022737"/>
    </source>
</evidence>
<dbReference type="GO" id="GO:0005737">
    <property type="term" value="C:cytoplasm"/>
    <property type="evidence" value="ECO:0007669"/>
    <property type="project" value="UniProtKB-SubCell"/>
</dbReference>
<name>A0A3P8QKM2_ASTCA</name>
<dbReference type="PANTHER" id="PTHR10887:SF341">
    <property type="entry name" value="NFX1-TYPE ZINC FINGER-CONTAINING PROTEIN 1"/>
    <property type="match status" value="1"/>
</dbReference>
<dbReference type="InterPro" id="IPR046439">
    <property type="entry name" value="ZF_RZ_dom"/>
</dbReference>
<feature type="region of interest" description="Disordered" evidence="8">
    <location>
        <begin position="1"/>
        <end position="183"/>
    </location>
</feature>
<dbReference type="GO" id="GO:0008270">
    <property type="term" value="F:zinc ion binding"/>
    <property type="evidence" value="ECO:0007669"/>
    <property type="project" value="UniProtKB-KW"/>
</dbReference>
<dbReference type="GO" id="GO:0031380">
    <property type="term" value="C:nuclear RNA-directed RNA polymerase complex"/>
    <property type="evidence" value="ECO:0007669"/>
    <property type="project" value="TreeGrafter"/>
</dbReference>
<keyword evidence="11" id="KW-1185">Reference proteome</keyword>
<comment type="subcellular location">
    <subcellularLocation>
        <location evidence="1">Cytoplasm</location>
    </subcellularLocation>
</comment>
<evidence type="ECO:0000256" key="2">
    <source>
        <dbReference type="ARBA" id="ARBA00022490"/>
    </source>
</evidence>
<dbReference type="InterPro" id="IPR027417">
    <property type="entry name" value="P-loop_NTPase"/>
</dbReference>
<dbReference type="PANTHER" id="PTHR10887">
    <property type="entry name" value="DNA2/NAM7 HELICASE FAMILY"/>
    <property type="match status" value="1"/>
</dbReference>
<keyword evidence="5" id="KW-0863">Zinc-finger</keyword>
<reference evidence="10" key="4">
    <citation type="submission" date="2025-09" db="UniProtKB">
        <authorList>
            <consortium name="Ensembl"/>
        </authorList>
    </citation>
    <scope>IDENTIFICATION</scope>
</reference>
<feature type="compositionally biased region" description="Basic and acidic residues" evidence="8">
    <location>
        <begin position="139"/>
        <end position="166"/>
    </location>
</feature>
<dbReference type="InterPro" id="IPR045055">
    <property type="entry name" value="DNA2/NAM7-like"/>
</dbReference>
<keyword evidence="7" id="KW-0391">Immunity</keyword>
<feature type="compositionally biased region" description="Polar residues" evidence="8">
    <location>
        <begin position="11"/>
        <end position="23"/>
    </location>
</feature>
<dbReference type="CDD" id="cd18808">
    <property type="entry name" value="SF1_C_Upf1"/>
    <property type="match status" value="1"/>
</dbReference>
<keyword evidence="6" id="KW-0862">Zinc</keyword>
<evidence type="ECO:0000256" key="3">
    <source>
        <dbReference type="ARBA" id="ARBA00022723"/>
    </source>
</evidence>
<dbReference type="InterPro" id="IPR057373">
    <property type="entry name" value="ZNFX1"/>
</dbReference>
<keyword evidence="4" id="KW-0677">Repeat</keyword>
<evidence type="ECO:0000256" key="5">
    <source>
        <dbReference type="ARBA" id="ARBA00022771"/>
    </source>
</evidence>
<evidence type="ECO:0000313" key="10">
    <source>
        <dbReference type="Ensembl" id="ENSACLP00000030170.1"/>
    </source>
</evidence>
<dbReference type="Pfam" id="PF13086">
    <property type="entry name" value="AAA_11"/>
    <property type="match status" value="1"/>
</dbReference>
<dbReference type="STRING" id="8154.ENSACLP00000030170"/>
<dbReference type="PROSITE" id="PS51981">
    <property type="entry name" value="ZF_RZ"/>
    <property type="match status" value="1"/>
</dbReference>
<dbReference type="Pfam" id="PF25396">
    <property type="entry name" value="ZNFX1"/>
    <property type="match status" value="1"/>
</dbReference>
<dbReference type="InterPro" id="IPR041679">
    <property type="entry name" value="DNA2/NAM7-like_C"/>
</dbReference>
<sequence>MESLMLMTGRSGPNNDTDTVQSENARRGGRRRQRGAQGDRKRAQSHGSSQGEREERKRDSEELRGRGRGRGGGAGGGAERGRRRGAIEVGRNTERGGRQRGAGRDRNEWEGAARWRSEVGRNPEAGPVVRQGARIGMAGREERGDRREGWRGERRDVEGDRQDRNGRRSNSASTARPPQGRGLGFKALEELSLKDPSVVAITMSSHPSVKDLLSETKIRQDLIELICLVLSKAFKSRTDRGTQQHLAGIIKDSGFFCTSLPHYLVGMVSDSKPARRAQYPQHLENILVILSQVLNIFPASSVHTVSLLLTLLQASINSLRASGVDFQPQIEESVEQLQDLITHLQNRAREGTLRSDRDTYAFLPSGGGNPDEEDQQDFRTIPIYPTPQEFRQEHRPFLRPNITSQSYTNTHLYLDTHFRLLREDFVRPLREGIQQLLQNQKDIGRTNSPLKTKRFDDIRIYFDTQLVVPKCTHTGIAYIVQFDAQPLKFVRWQNSKRLLYGSLVCLSSDNFESFLFATVSDRDPEHLQEGQVQITFTEESRLKLARIEKDRVFLMVETTAYFEAYRYVLEGLQEQREDDLPFQRYIVECKTDVQPPAYLRRNDNYDLSSVADPDYKARIRPFHSLKAEAWPRMEELGLDESQMKAFQLALTKELSIIQGPPGTGKTYVGLKIAQALLTNQELWRDQPDMAPMLVVCYTNHALDQFLEGIHKFLKDGIVRVGGRSNSEILKRFNLRELTHSPNFRRTLPGHLRNAYNQVYRELCEEEKEIEEQSIKLECSLKGVLREIFLHKFILRQHWDSLHRPPAMDEFQTWNEKKPNLMMEWLGLGSTVFLQRETENANGNDEKVSMEVDEEEDLIEIAEEADLIQAERIIEDNFGPRGIRDARKKEEMQDAVREVEDLMLAMNLDKVKIQAGQSEEGFKFQRDQRKKMKKKIRNELGKTSAMTEREEDNVFDVWTLSQQDRWKLYRLWVARYRTELREKALLSEQAYQNAVDRLADVKRHESLCLLKKATVVGMTTTGAAKFRQTLQEVRPRLVIVEEAAEVLEAHTITTLSRACQHLILIGDHQQLRPSATVYELAKNFNLEMSMFERLVNMGLPFVRLNYQHRMRPEIARLLTPHIYTELENHPSVLEYENIKGLKTNLYFVDHNHLEEEIRDGKSHQNRHEAMFVVALCRYFLLQDYKPEKITILTTYTGQLHCLRKHMPAKEFAGVKVHVVDKYQGEENDIVLLSLVRSNRQSKVGFLNISNRVCVALSRAKKGLYCIGNSVMLDQVKLWSKIFHTLREKDQVGKALTLCCQNHPDREVKVSNADDFSQAPEGGCTQPCQFRLDCGHVCTRVCHPYDPEHKKYKCVKKCEKILCDMGHKCTLLCHIECPKNCPVKVEKIIPKCQHTQMIPCHQDPNTFTCQEPCQKLLSCEHPCESVCGLPCTSKCKVKVILKLRCGHTQEDACFYKDCIDKAECKAPCEHQLKCGHACRGTCGKCFQGRFHFACYHKCERLLICSHQCKEPCTGDCPPCQRPCENCCVHSKCMKPCGQPCAPCIEPCAWQCAHHRCNKLCYEPCDRPPCTEPCNKTLDCGHPCIGLCGDKCPSKCRICHHDDVTEIFFGTENEPDAYFIQLEDCKHIIEYTAMDIYMGMDDNNQANEVEQVAIKLKECPKCRTPIRNNLRYGSQINRSLEEIEMVKEKINGQQSDIEKKTKALRTQWRENLRTYEMDDQKEYMLIKESLKKPYLTANDLWVVENKMDFLIRVQKLLKIEKKDMMDMDRDKFSKNVAEFVCWLNSYHQKFTDQQVFDLQRELQRLSLLAELNVRCHLANERRQIDQIQSDVQKIRDILETWGQFTEQDEQKVKEAMKKLDEMFPLSGLGISDEERKMIVSAMKMRPGHWYKCPNGHVYLITECGGAMESRHCPDCNATIGGQSHKLASDNQVASEMDGAQHPAWSEANNLLNFNPLDF</sequence>
<evidence type="ECO:0000256" key="6">
    <source>
        <dbReference type="ARBA" id="ARBA00022833"/>
    </source>
</evidence>
<organism evidence="10 11">
    <name type="scientific">Astatotilapia calliptera</name>
    <name type="common">Eastern happy</name>
    <name type="synonym">Chromis callipterus</name>
    <dbReference type="NCBI Taxonomy" id="8154"/>
    <lineage>
        <taxon>Eukaryota</taxon>
        <taxon>Metazoa</taxon>
        <taxon>Chordata</taxon>
        <taxon>Craniata</taxon>
        <taxon>Vertebrata</taxon>
        <taxon>Euteleostomi</taxon>
        <taxon>Actinopterygii</taxon>
        <taxon>Neopterygii</taxon>
        <taxon>Teleostei</taxon>
        <taxon>Neoteleostei</taxon>
        <taxon>Acanthomorphata</taxon>
        <taxon>Ovalentaria</taxon>
        <taxon>Cichlomorphae</taxon>
        <taxon>Cichliformes</taxon>
        <taxon>Cichlidae</taxon>
        <taxon>African cichlids</taxon>
        <taxon>Pseudocrenilabrinae</taxon>
        <taxon>Haplochromini</taxon>
        <taxon>Astatotilapia</taxon>
    </lineage>
</organism>
<dbReference type="GO" id="GO:0002376">
    <property type="term" value="P:immune system process"/>
    <property type="evidence" value="ECO:0007669"/>
    <property type="project" value="UniProtKB-KW"/>
</dbReference>
<dbReference type="Gene3D" id="3.40.50.300">
    <property type="entry name" value="P-loop containing nucleotide triphosphate hydrolases"/>
    <property type="match status" value="3"/>
</dbReference>
<dbReference type="OrthoDB" id="2423195at2759"/>
<dbReference type="Proteomes" id="UP000265100">
    <property type="component" value="Chromosome 5"/>
</dbReference>
<dbReference type="FunFam" id="3.40.50.300:FF:001140">
    <property type="entry name" value="Zinc finger NFX1-type containing 1"/>
    <property type="match status" value="1"/>
</dbReference>
<feature type="compositionally biased region" description="Basic and acidic residues" evidence="8">
    <location>
        <begin position="51"/>
        <end position="65"/>
    </location>
</feature>
<dbReference type="Pfam" id="PF20173">
    <property type="entry name" value="ZnF_RZ-type"/>
    <property type="match status" value="1"/>
</dbReference>
<dbReference type="Ensembl" id="ENSACLT00000030879.2">
    <property type="protein sequence ID" value="ENSACLP00000030170.1"/>
    <property type="gene ID" value="ENSACLG00000020441.2"/>
</dbReference>
<dbReference type="Pfam" id="PF13087">
    <property type="entry name" value="AAA_12"/>
    <property type="match status" value="1"/>
</dbReference>
<dbReference type="InterPro" id="IPR041677">
    <property type="entry name" value="DNA2/NAM7_AAA_11"/>
</dbReference>
<accession>A0A3P8QKM2</accession>
<proteinExistence type="predicted"/>
<dbReference type="GeneTree" id="ENSGT00940000155154"/>
<evidence type="ECO:0000256" key="8">
    <source>
        <dbReference type="SAM" id="MobiDB-lite"/>
    </source>
</evidence>
<dbReference type="SUPFAM" id="SSF52540">
    <property type="entry name" value="P-loop containing nucleoside triphosphate hydrolases"/>
    <property type="match status" value="1"/>
</dbReference>
<dbReference type="GO" id="GO:0004386">
    <property type="term" value="F:helicase activity"/>
    <property type="evidence" value="ECO:0007669"/>
    <property type="project" value="InterPro"/>
</dbReference>
<dbReference type="Bgee" id="ENSACLG00000020441">
    <property type="expression patterns" value="Expressed in liver and 3 other cell types or tissues"/>
</dbReference>
<gene>
    <name evidence="10" type="primary">ZNFX1</name>
</gene>
<dbReference type="SMART" id="SM00438">
    <property type="entry name" value="ZnF_NFX"/>
    <property type="match status" value="7"/>
</dbReference>
<evidence type="ECO:0000259" key="9">
    <source>
        <dbReference type="PROSITE" id="PS51981"/>
    </source>
</evidence>
<reference evidence="10" key="3">
    <citation type="submission" date="2025-08" db="UniProtKB">
        <authorList>
            <consortium name="Ensembl"/>
        </authorList>
    </citation>
    <scope>IDENTIFICATION</scope>
</reference>
<feature type="domain" description="RZ-type" evidence="9">
    <location>
        <begin position="1867"/>
        <end position="1938"/>
    </location>
</feature>
<dbReference type="CDD" id="cd17936">
    <property type="entry name" value="EEXXEc_NFX1"/>
    <property type="match status" value="1"/>
</dbReference>
<evidence type="ECO:0000313" key="11">
    <source>
        <dbReference type="Proteomes" id="UP000265100"/>
    </source>
</evidence>
<dbReference type="InterPro" id="IPR047187">
    <property type="entry name" value="SF1_C_Upf1"/>
</dbReference>
<dbReference type="RefSeq" id="XP_026022664.1">
    <property type="nucleotide sequence ID" value="XM_026166879.1"/>
</dbReference>
<reference evidence="10 11" key="1">
    <citation type="submission" date="2018-05" db="EMBL/GenBank/DDBJ databases">
        <authorList>
            <person name="Datahose"/>
        </authorList>
    </citation>
    <scope>NUCLEOTIDE SEQUENCE</scope>
</reference>
<dbReference type="OMA" id="PVCQVPI"/>
<reference evidence="11" key="2">
    <citation type="submission" date="2023-03" db="EMBL/GenBank/DDBJ databases">
        <authorList>
            <consortium name="Wellcome Sanger Institute Data Sharing"/>
        </authorList>
    </citation>
    <scope>NUCLEOTIDE SEQUENCE [LARGE SCALE GENOMIC DNA]</scope>
</reference>
<dbReference type="CDD" id="cd06008">
    <property type="entry name" value="NF-X1-zinc-finger"/>
    <property type="match status" value="2"/>
</dbReference>
<dbReference type="InterPro" id="IPR000967">
    <property type="entry name" value="Znf_NFX1"/>
</dbReference>
<dbReference type="GeneID" id="113021962"/>
<dbReference type="GO" id="GO:0031048">
    <property type="term" value="P:regulatory ncRNA-mediated heterochromatin formation"/>
    <property type="evidence" value="ECO:0007669"/>
    <property type="project" value="TreeGrafter"/>
</dbReference>
<keyword evidence="3" id="KW-0479">Metal-binding</keyword>
<dbReference type="FunFam" id="3.40.50.300:FF:000742">
    <property type="entry name" value="NFX1-type zinc finger-containing protein 1"/>
    <property type="match status" value="1"/>
</dbReference>
<keyword evidence="2" id="KW-0963">Cytoplasm</keyword>